<proteinExistence type="predicted"/>
<keyword evidence="1" id="KW-0560">Oxidoreductase</keyword>
<evidence type="ECO:0000313" key="4">
    <source>
        <dbReference type="Proteomes" id="UP001500280"/>
    </source>
</evidence>
<evidence type="ECO:0008006" key="5">
    <source>
        <dbReference type="Google" id="ProtNLM"/>
    </source>
</evidence>
<evidence type="ECO:0000256" key="1">
    <source>
        <dbReference type="ARBA" id="ARBA00023002"/>
    </source>
</evidence>
<sequence>MDITLPEPIYAGELSQAELVGAARRTLREHHLARISGYRATATQFIAFVSEFGYPLTYYGDTAGSHPDHQAIHRVRYEHDGSERGELHASDGPLTVHSAQSLRDPRPPYFCMYMVDAGWQDRAFGLNGESILTRWEKVFELIGVSHPHEFEQLRAAVTAEIPFPDGVSRALAYPLPDQAGPNDLGIRLKYDLLDYLRGLDADSPGYRAVSLVAETAPLAAWHGQLRSGDLVLIDNDRWGHGRHEVSGRRVGPNGRSDNPRELWSVTLG</sequence>
<dbReference type="EMBL" id="BAAANF010000019">
    <property type="protein sequence ID" value="GAA1704130.1"/>
    <property type="molecule type" value="Genomic_DNA"/>
</dbReference>
<feature type="region of interest" description="Disordered" evidence="2">
    <location>
        <begin position="243"/>
        <end position="268"/>
    </location>
</feature>
<evidence type="ECO:0000313" key="3">
    <source>
        <dbReference type="EMBL" id="GAA1704130.1"/>
    </source>
</evidence>
<protein>
    <recommendedName>
        <fullName evidence="5">TauD/TfdA-like domain-containing protein</fullName>
    </recommendedName>
</protein>
<accession>A0ABP4UGM2</accession>
<gene>
    <name evidence="3" type="ORF">GCM10009745_59550</name>
</gene>
<comment type="caution">
    <text evidence="3">The sequence shown here is derived from an EMBL/GenBank/DDBJ whole genome shotgun (WGS) entry which is preliminary data.</text>
</comment>
<organism evidence="3 4">
    <name type="scientific">Kribbella yunnanensis</name>
    <dbReference type="NCBI Taxonomy" id="190194"/>
    <lineage>
        <taxon>Bacteria</taxon>
        <taxon>Bacillati</taxon>
        <taxon>Actinomycetota</taxon>
        <taxon>Actinomycetes</taxon>
        <taxon>Propionibacteriales</taxon>
        <taxon>Kribbellaceae</taxon>
        <taxon>Kribbella</taxon>
    </lineage>
</organism>
<reference evidence="4" key="1">
    <citation type="journal article" date="2019" name="Int. J. Syst. Evol. Microbiol.">
        <title>The Global Catalogue of Microorganisms (GCM) 10K type strain sequencing project: providing services to taxonomists for standard genome sequencing and annotation.</title>
        <authorList>
            <consortium name="The Broad Institute Genomics Platform"/>
            <consortium name="The Broad Institute Genome Sequencing Center for Infectious Disease"/>
            <person name="Wu L."/>
            <person name="Ma J."/>
        </authorList>
    </citation>
    <scope>NUCLEOTIDE SEQUENCE [LARGE SCALE GENOMIC DNA]</scope>
    <source>
        <strain evidence="4">JCM 14307</strain>
    </source>
</reference>
<dbReference type="RefSeq" id="WP_344159038.1">
    <property type="nucleotide sequence ID" value="NZ_BAAANF010000019.1"/>
</dbReference>
<evidence type="ECO:0000256" key="2">
    <source>
        <dbReference type="SAM" id="MobiDB-lite"/>
    </source>
</evidence>
<dbReference type="Gene3D" id="3.60.130.10">
    <property type="entry name" value="Clavaminate synthase-like"/>
    <property type="match status" value="1"/>
</dbReference>
<dbReference type="InterPro" id="IPR042098">
    <property type="entry name" value="TauD-like_sf"/>
</dbReference>
<keyword evidence="4" id="KW-1185">Reference proteome</keyword>
<dbReference type="Proteomes" id="UP001500280">
    <property type="component" value="Unassembled WGS sequence"/>
</dbReference>
<name>A0ABP4UGM2_9ACTN</name>
<dbReference type="SUPFAM" id="SSF51197">
    <property type="entry name" value="Clavaminate synthase-like"/>
    <property type="match status" value="1"/>
</dbReference>